<dbReference type="CDD" id="cd00207">
    <property type="entry name" value="fer2"/>
    <property type="match status" value="1"/>
</dbReference>
<dbReference type="InterPro" id="IPR039261">
    <property type="entry name" value="FNR_nucleotide-bd"/>
</dbReference>
<evidence type="ECO:0000256" key="4">
    <source>
        <dbReference type="ARBA" id="ARBA00022723"/>
    </source>
</evidence>
<evidence type="ECO:0008006" key="13">
    <source>
        <dbReference type="Google" id="ProtNLM"/>
    </source>
</evidence>
<sequence>MIAEVRSLHRFPVKGFPAETLSSARVAPGAGIAGDRVLALADGTTPVASGEWRSWSAFLALKKRSDLAAWTVETLPGGHIRLTPPAADTSAPASPTTFTLRPEAAPAAELAALLPGTSPQDLAFTTASTAAAPQGMFDDREGHLSLISLASVRTLAEATGTDIDPLRFRGNLLLEGLAPFAEFGLVGRTVRIGGAVVFIRSTIERCAATKVDPRTARSDLNVPRLLSTAVGHIHMGVYGTVLSPGRIAAGDGIELLDGASPRPLPAGTGPRLLRVQDSATLEPGRHHLRLHDPYGWFAAHWRPGMHVRVHLAGAHGPLWRTYTACLVRGSEFSLLVEERGEVSAALAALRQGDSLLVSGPFGSATPESVLAAARTDRTAGTETVTEACGSPRIAVLTAGIGLTTALSLLPELAAGAQVRCLHIDRGLSRASVESLTRLTDAPVDLWDTAVRGRPTGTELTAFLAGASAAVLCGGESFVAAARAAARAAGLPAAAVVSESFASPVSDTGERLAGRPPAVLVRADGRRLGWEPEDGTLLEALEADGARIPFTCRSGSCGTCAIRVGGPGVIEHVLDHTAEPAPGSALSCCAVPVGEVHVGV</sequence>
<organism evidence="11 12">
    <name type="scientific">Brevibacterium salitolerans</name>
    <dbReference type="NCBI Taxonomy" id="1403566"/>
    <lineage>
        <taxon>Bacteria</taxon>
        <taxon>Bacillati</taxon>
        <taxon>Actinomycetota</taxon>
        <taxon>Actinomycetes</taxon>
        <taxon>Micrococcales</taxon>
        <taxon>Brevibacteriaceae</taxon>
        <taxon>Brevibacterium</taxon>
    </lineage>
</organism>
<dbReference type="Pfam" id="PF03473">
    <property type="entry name" value="MOSC"/>
    <property type="match status" value="1"/>
</dbReference>
<dbReference type="Pfam" id="PF00111">
    <property type="entry name" value="Fer2"/>
    <property type="match status" value="1"/>
</dbReference>
<keyword evidence="5" id="KW-0560">Oxidoreductase</keyword>
<accession>A0ABN2WF35</accession>
<keyword evidence="6" id="KW-0408">Iron</keyword>
<dbReference type="InterPro" id="IPR017927">
    <property type="entry name" value="FAD-bd_FR_type"/>
</dbReference>
<evidence type="ECO:0000256" key="6">
    <source>
        <dbReference type="ARBA" id="ARBA00023004"/>
    </source>
</evidence>
<evidence type="ECO:0000256" key="2">
    <source>
        <dbReference type="ARBA" id="ARBA00022630"/>
    </source>
</evidence>
<dbReference type="PROSITE" id="PS51085">
    <property type="entry name" value="2FE2S_FER_2"/>
    <property type="match status" value="1"/>
</dbReference>
<evidence type="ECO:0000259" key="8">
    <source>
        <dbReference type="PROSITE" id="PS51085"/>
    </source>
</evidence>
<dbReference type="PANTHER" id="PTHR47354:SF1">
    <property type="entry name" value="CARNITINE MONOOXYGENASE REDUCTASE SUBUNIT"/>
    <property type="match status" value="1"/>
</dbReference>
<gene>
    <name evidence="11" type="ORF">GCM10009823_06920</name>
</gene>
<dbReference type="PANTHER" id="PTHR47354">
    <property type="entry name" value="NADH OXIDOREDUCTASE HCR"/>
    <property type="match status" value="1"/>
</dbReference>
<dbReference type="SUPFAM" id="SSF54292">
    <property type="entry name" value="2Fe-2S ferredoxin-like"/>
    <property type="match status" value="1"/>
</dbReference>
<keyword evidence="7" id="KW-0411">Iron-sulfur</keyword>
<dbReference type="Gene3D" id="3.10.20.30">
    <property type="match status" value="1"/>
</dbReference>
<dbReference type="PROSITE" id="PS51384">
    <property type="entry name" value="FAD_FR"/>
    <property type="match status" value="1"/>
</dbReference>
<dbReference type="InterPro" id="IPR012675">
    <property type="entry name" value="Beta-grasp_dom_sf"/>
</dbReference>
<feature type="domain" description="MOSC" evidence="9">
    <location>
        <begin position="105"/>
        <end position="256"/>
    </location>
</feature>
<dbReference type="InterPro" id="IPR017938">
    <property type="entry name" value="Riboflavin_synthase-like_b-brl"/>
</dbReference>
<dbReference type="SUPFAM" id="SSF50800">
    <property type="entry name" value="PK beta-barrel domain-like"/>
    <property type="match status" value="1"/>
</dbReference>
<keyword evidence="4" id="KW-0479">Metal-binding</keyword>
<protein>
    <recommendedName>
        <fullName evidence="13">MOSC domain-containing protein</fullName>
    </recommendedName>
</protein>
<name>A0ABN2WF35_9MICO</name>
<evidence type="ECO:0000256" key="1">
    <source>
        <dbReference type="ARBA" id="ARBA00001974"/>
    </source>
</evidence>
<evidence type="ECO:0000256" key="3">
    <source>
        <dbReference type="ARBA" id="ARBA00022714"/>
    </source>
</evidence>
<dbReference type="RefSeq" id="WP_291795285.1">
    <property type="nucleotide sequence ID" value="NZ_BAAAPZ010000002.1"/>
</dbReference>
<dbReference type="InterPro" id="IPR036010">
    <property type="entry name" value="2Fe-2S_ferredoxin-like_sf"/>
</dbReference>
<evidence type="ECO:0000256" key="5">
    <source>
        <dbReference type="ARBA" id="ARBA00023002"/>
    </source>
</evidence>
<evidence type="ECO:0000313" key="12">
    <source>
        <dbReference type="Proteomes" id="UP001500984"/>
    </source>
</evidence>
<evidence type="ECO:0000259" key="10">
    <source>
        <dbReference type="PROSITE" id="PS51384"/>
    </source>
</evidence>
<evidence type="ECO:0000256" key="7">
    <source>
        <dbReference type="ARBA" id="ARBA00023014"/>
    </source>
</evidence>
<dbReference type="InterPro" id="IPR006058">
    <property type="entry name" value="2Fe2S_fd_BS"/>
</dbReference>
<dbReference type="InterPro" id="IPR005302">
    <property type="entry name" value="MoCF_Sase_C"/>
</dbReference>
<evidence type="ECO:0000259" key="9">
    <source>
        <dbReference type="PROSITE" id="PS51340"/>
    </source>
</evidence>
<proteinExistence type="predicted"/>
<dbReference type="SUPFAM" id="SSF52343">
    <property type="entry name" value="Ferredoxin reductase-like, C-terminal NADP-linked domain"/>
    <property type="match status" value="1"/>
</dbReference>
<dbReference type="Gene3D" id="2.40.30.10">
    <property type="entry name" value="Translation factors"/>
    <property type="match status" value="1"/>
</dbReference>
<dbReference type="Gene3D" id="2.40.33.20">
    <property type="entry name" value="PK beta-barrel domain-like"/>
    <property type="match status" value="1"/>
</dbReference>
<dbReference type="PROSITE" id="PS51340">
    <property type="entry name" value="MOSC"/>
    <property type="match status" value="1"/>
</dbReference>
<dbReference type="InterPro" id="IPR001041">
    <property type="entry name" value="2Fe-2S_ferredoxin-type"/>
</dbReference>
<dbReference type="SUPFAM" id="SSF63380">
    <property type="entry name" value="Riboflavin synthase domain-like"/>
    <property type="match status" value="1"/>
</dbReference>
<comment type="caution">
    <text evidence="11">The sequence shown here is derived from an EMBL/GenBank/DDBJ whole genome shotgun (WGS) entry which is preliminary data.</text>
</comment>
<feature type="domain" description="2Fe-2S ferredoxin-type" evidence="8">
    <location>
        <begin position="516"/>
        <end position="599"/>
    </location>
</feature>
<dbReference type="EMBL" id="BAAAPZ010000002">
    <property type="protein sequence ID" value="GAA2090459.1"/>
    <property type="molecule type" value="Genomic_DNA"/>
</dbReference>
<keyword evidence="2" id="KW-0285">Flavoprotein</keyword>
<dbReference type="Proteomes" id="UP001500984">
    <property type="component" value="Unassembled WGS sequence"/>
</dbReference>
<keyword evidence="3" id="KW-0001">2Fe-2S</keyword>
<reference evidence="11 12" key="1">
    <citation type="journal article" date="2019" name="Int. J. Syst. Evol. Microbiol.">
        <title>The Global Catalogue of Microorganisms (GCM) 10K type strain sequencing project: providing services to taxonomists for standard genome sequencing and annotation.</title>
        <authorList>
            <consortium name="The Broad Institute Genomics Platform"/>
            <consortium name="The Broad Institute Genome Sequencing Center for Infectious Disease"/>
            <person name="Wu L."/>
            <person name="Ma J."/>
        </authorList>
    </citation>
    <scope>NUCLEOTIDE SEQUENCE [LARGE SCALE GENOMIC DNA]</scope>
    <source>
        <strain evidence="11 12">JCM 15900</strain>
    </source>
</reference>
<dbReference type="InterPro" id="IPR050415">
    <property type="entry name" value="MRET"/>
</dbReference>
<dbReference type="PROSITE" id="PS00197">
    <property type="entry name" value="2FE2S_FER_1"/>
    <property type="match status" value="1"/>
</dbReference>
<evidence type="ECO:0000313" key="11">
    <source>
        <dbReference type="EMBL" id="GAA2090459.1"/>
    </source>
</evidence>
<comment type="cofactor">
    <cofactor evidence="1">
        <name>FAD</name>
        <dbReference type="ChEBI" id="CHEBI:57692"/>
    </cofactor>
</comment>
<feature type="domain" description="FAD-binding FR-type" evidence="10">
    <location>
        <begin position="268"/>
        <end position="367"/>
    </location>
</feature>
<keyword evidence="12" id="KW-1185">Reference proteome</keyword>
<dbReference type="InterPro" id="IPR011037">
    <property type="entry name" value="Pyrv_Knase-like_insert_dom_sf"/>
</dbReference>
<dbReference type="Gene3D" id="3.40.50.80">
    <property type="entry name" value="Nucleotide-binding domain of ferredoxin-NADP reductase (FNR) module"/>
    <property type="match status" value="1"/>
</dbReference>